<reference evidence="6" key="1">
    <citation type="submission" date="2022-11" db="UniProtKB">
        <authorList>
            <consortium name="WormBaseParasite"/>
        </authorList>
    </citation>
    <scope>IDENTIFICATION</scope>
</reference>
<dbReference type="GO" id="GO:0006646">
    <property type="term" value="P:phosphatidylethanolamine biosynthetic process"/>
    <property type="evidence" value="ECO:0007669"/>
    <property type="project" value="TreeGrafter"/>
</dbReference>
<dbReference type="GO" id="GO:0004307">
    <property type="term" value="F:ethanolaminephosphotransferase activity"/>
    <property type="evidence" value="ECO:0007669"/>
    <property type="project" value="TreeGrafter"/>
</dbReference>
<evidence type="ECO:0000313" key="6">
    <source>
        <dbReference type="WBParaSite" id="nRc.2.0.1.t27780-RA"/>
    </source>
</evidence>
<feature type="transmembrane region" description="Helical" evidence="4">
    <location>
        <begin position="22"/>
        <end position="43"/>
    </location>
</feature>
<accession>A0A915JNK0</accession>
<keyword evidence="5" id="KW-1185">Reference proteome</keyword>
<dbReference type="WBParaSite" id="nRc.2.0.1.t27780-RA">
    <property type="protein sequence ID" value="nRc.2.0.1.t27780-RA"/>
    <property type="gene ID" value="nRc.2.0.1.g27780"/>
</dbReference>
<dbReference type="InterPro" id="IPR014472">
    <property type="entry name" value="CHOPT"/>
</dbReference>
<comment type="similarity">
    <text evidence="2">Belongs to the CDP-alcohol phosphatidyltransferase class-I family.</text>
</comment>
<sequence>MISVLVSIEACSALYLNLHPNLFFTVVLVGEIVFYCSHWQAYVSGRLIFNNKILLLQIFPGVPLNVFIILLGAVLGFFGIVQYLDLIFSEGAGKNGSSVADTSILSPITPFSLVIIPQIMIYTHGTSSHIFADQMPLFCFTFGLISAKISLKLI</sequence>
<feature type="transmembrane region" description="Helical" evidence="4">
    <location>
        <begin position="64"/>
        <end position="84"/>
    </location>
</feature>
<organism evidence="5 6">
    <name type="scientific">Romanomermis culicivorax</name>
    <name type="common">Nematode worm</name>
    <dbReference type="NCBI Taxonomy" id="13658"/>
    <lineage>
        <taxon>Eukaryota</taxon>
        <taxon>Metazoa</taxon>
        <taxon>Ecdysozoa</taxon>
        <taxon>Nematoda</taxon>
        <taxon>Enoplea</taxon>
        <taxon>Dorylaimia</taxon>
        <taxon>Mermithida</taxon>
        <taxon>Mermithoidea</taxon>
        <taxon>Mermithidae</taxon>
        <taxon>Romanomermis</taxon>
    </lineage>
</organism>
<evidence type="ECO:0000256" key="3">
    <source>
        <dbReference type="ARBA" id="ARBA00023136"/>
    </source>
</evidence>
<protein>
    <submittedName>
        <fullName evidence="6">Uncharacterized protein</fullName>
    </submittedName>
</protein>
<dbReference type="PANTHER" id="PTHR10414">
    <property type="entry name" value="ETHANOLAMINEPHOSPHOTRANSFERASE"/>
    <property type="match status" value="1"/>
</dbReference>
<keyword evidence="3 4" id="KW-0472">Membrane</keyword>
<name>A0A915JNK0_ROMCU</name>
<evidence type="ECO:0000256" key="2">
    <source>
        <dbReference type="ARBA" id="ARBA00010441"/>
    </source>
</evidence>
<dbReference type="GO" id="GO:0005789">
    <property type="term" value="C:endoplasmic reticulum membrane"/>
    <property type="evidence" value="ECO:0007669"/>
    <property type="project" value="TreeGrafter"/>
</dbReference>
<dbReference type="GO" id="GO:0005794">
    <property type="term" value="C:Golgi apparatus"/>
    <property type="evidence" value="ECO:0007669"/>
    <property type="project" value="TreeGrafter"/>
</dbReference>
<evidence type="ECO:0000256" key="1">
    <source>
        <dbReference type="ARBA" id="ARBA00004370"/>
    </source>
</evidence>
<dbReference type="GO" id="GO:0004142">
    <property type="term" value="F:diacylglycerol cholinephosphotransferase activity"/>
    <property type="evidence" value="ECO:0007669"/>
    <property type="project" value="TreeGrafter"/>
</dbReference>
<comment type="subcellular location">
    <subcellularLocation>
        <location evidence="1">Membrane</location>
    </subcellularLocation>
</comment>
<dbReference type="PANTHER" id="PTHR10414:SF37">
    <property type="entry name" value="BB IN A BOXCAR, ISOFORM C"/>
    <property type="match status" value="1"/>
</dbReference>
<evidence type="ECO:0000256" key="4">
    <source>
        <dbReference type="SAM" id="Phobius"/>
    </source>
</evidence>
<proteinExistence type="inferred from homology"/>
<keyword evidence="4" id="KW-1133">Transmembrane helix</keyword>
<keyword evidence="4" id="KW-0812">Transmembrane</keyword>
<dbReference type="Proteomes" id="UP000887565">
    <property type="component" value="Unplaced"/>
</dbReference>
<evidence type="ECO:0000313" key="5">
    <source>
        <dbReference type="Proteomes" id="UP000887565"/>
    </source>
</evidence>
<dbReference type="AlphaFoldDB" id="A0A915JNK0"/>